<feature type="compositionally biased region" description="Basic and acidic residues" evidence="1">
    <location>
        <begin position="60"/>
        <end position="72"/>
    </location>
</feature>
<sequence>MTDATTGPGAEGAPRDGKTRGRAAFPATPPGHDPATDPPTGSRRGGPETEADAVSGADPTRGREPGTADDTARGGPTAPFGGETFPGRETAPDDAAGRTTGGAPAPGRAQGGTEPGADPTRGREPVQGGDTARGGAGPLGGEPRTGREAGTGGETGRAGGLGGETAAGRDSVPETAGTRDDRAATTPDLATTRDPAGTHPRGDSAAARGRDATGAEDGAGAHGSRLLPRDECDKLAQELQHAVAGFVDGPRDSVAEADHVLEEAAARFTEAVTQRRRTLRRSWQTTDGGAEGKPATSADTEQLRLALRDYRELADRLLHL</sequence>
<feature type="compositionally biased region" description="Gly residues" evidence="1">
    <location>
        <begin position="149"/>
        <end position="165"/>
    </location>
</feature>
<feature type="region of interest" description="Disordered" evidence="1">
    <location>
        <begin position="276"/>
        <end position="301"/>
    </location>
</feature>
<feature type="compositionally biased region" description="Low complexity" evidence="1">
    <location>
        <begin position="93"/>
        <end position="108"/>
    </location>
</feature>
<dbReference type="Proteomes" id="UP001612415">
    <property type="component" value="Unassembled WGS sequence"/>
</dbReference>
<evidence type="ECO:0000313" key="2">
    <source>
        <dbReference type="EMBL" id="MFI5679471.1"/>
    </source>
</evidence>
<reference evidence="2 3" key="1">
    <citation type="submission" date="2024-10" db="EMBL/GenBank/DDBJ databases">
        <title>The Natural Products Discovery Center: Release of the First 8490 Sequenced Strains for Exploring Actinobacteria Biosynthetic Diversity.</title>
        <authorList>
            <person name="Kalkreuter E."/>
            <person name="Kautsar S.A."/>
            <person name="Yang D."/>
            <person name="Bader C.D."/>
            <person name="Teijaro C.N."/>
            <person name="Fluegel L."/>
            <person name="Davis C.M."/>
            <person name="Simpson J.R."/>
            <person name="Lauterbach L."/>
            <person name="Steele A.D."/>
            <person name="Gui C."/>
            <person name="Meng S."/>
            <person name="Li G."/>
            <person name="Viehrig K."/>
            <person name="Ye F."/>
            <person name="Su P."/>
            <person name="Kiefer A.F."/>
            <person name="Nichols A."/>
            <person name="Cepeda A.J."/>
            <person name="Yan W."/>
            <person name="Fan B."/>
            <person name="Jiang Y."/>
            <person name="Adhikari A."/>
            <person name="Zheng C.-J."/>
            <person name="Schuster L."/>
            <person name="Cowan T.M."/>
            <person name="Smanski M.J."/>
            <person name="Chevrette M.G."/>
            <person name="De Carvalho L.P.S."/>
            <person name="Shen B."/>
        </authorList>
    </citation>
    <scope>NUCLEOTIDE SEQUENCE [LARGE SCALE GENOMIC DNA]</scope>
    <source>
        <strain evidence="2 3">NPDC051599</strain>
    </source>
</reference>
<comment type="caution">
    <text evidence="2">The sequence shown here is derived from an EMBL/GenBank/DDBJ whole genome shotgun (WGS) entry which is preliminary data.</text>
</comment>
<dbReference type="EMBL" id="JBITDC010000015">
    <property type="protein sequence ID" value="MFI5679471.1"/>
    <property type="molecule type" value="Genomic_DNA"/>
</dbReference>
<accession>A0ABW7YBB3</accession>
<feature type="compositionally biased region" description="Low complexity" evidence="1">
    <location>
        <begin position="184"/>
        <end position="195"/>
    </location>
</feature>
<gene>
    <name evidence="2" type="ORF">ACIA8P_33365</name>
</gene>
<protein>
    <submittedName>
        <fullName evidence="2">Uncharacterized protein</fullName>
    </submittedName>
</protein>
<feature type="region of interest" description="Disordered" evidence="1">
    <location>
        <begin position="1"/>
        <end position="229"/>
    </location>
</feature>
<organism evidence="2 3">
    <name type="scientific">Streptomyces cellulosae</name>
    <dbReference type="NCBI Taxonomy" id="1968"/>
    <lineage>
        <taxon>Bacteria</taxon>
        <taxon>Bacillati</taxon>
        <taxon>Actinomycetota</taxon>
        <taxon>Actinomycetes</taxon>
        <taxon>Kitasatosporales</taxon>
        <taxon>Streptomycetaceae</taxon>
        <taxon>Streptomyces</taxon>
    </lineage>
</organism>
<keyword evidence="3" id="KW-1185">Reference proteome</keyword>
<name>A0ABW7YBB3_STRCE</name>
<dbReference type="RefSeq" id="WP_398659937.1">
    <property type="nucleotide sequence ID" value="NZ_JBITDC010000015.1"/>
</dbReference>
<proteinExistence type="predicted"/>
<evidence type="ECO:0000313" key="3">
    <source>
        <dbReference type="Proteomes" id="UP001612415"/>
    </source>
</evidence>
<feature type="compositionally biased region" description="Gly residues" evidence="1">
    <location>
        <begin position="131"/>
        <end position="140"/>
    </location>
</feature>
<evidence type="ECO:0000256" key="1">
    <source>
        <dbReference type="SAM" id="MobiDB-lite"/>
    </source>
</evidence>